<dbReference type="eggNOG" id="ENOG502SI0I">
    <property type="taxonomic scope" value="Eukaryota"/>
</dbReference>
<keyword evidence="2" id="KW-0808">Transferase</keyword>
<keyword evidence="5" id="KW-1185">Reference proteome</keyword>
<evidence type="ECO:0000313" key="4">
    <source>
        <dbReference type="EMBL" id="EOY09595.1"/>
    </source>
</evidence>
<dbReference type="InterPro" id="IPR023213">
    <property type="entry name" value="CAT-like_dom_sf"/>
</dbReference>
<dbReference type="AlphaFoldDB" id="A0A061EWX8"/>
<keyword evidence="3" id="KW-0012">Acyltransferase</keyword>
<protein>
    <submittedName>
        <fullName evidence="4">HXXXD-type acyl-transferase family protein, putative</fullName>
    </submittedName>
</protein>
<dbReference type="Gramene" id="EOY09595">
    <property type="protein sequence ID" value="EOY09595"/>
    <property type="gene ID" value="TCM_025010"/>
</dbReference>
<sequence>MDVRITSRETVQPSSQEVHLLKPFKLSFLDQLIPAFYVPLIFFYTQSSNSHFDSAQILARLKESLSKTLNQFYPLSGRTIDNFCIDYYREGVPYIEARVNGCLSDYLQSTELEKLNHLIPCEPFCYFSDPAVIPQLAVQVNIFDCGGIALAMCCSHKIIDASTISAFLRSWAAFSRGSNGEIPHPDLLEASSRLFPPMDSIPPNFLSSTRTLWFKEERYKTRRFVFDANAIATLMFKAKSKSLEHPSRVEALTAFIWKYAMLACASASGILKPSVLCQAVNLRHKMKPRLPDYSVGNLIRFAASAYKPADKDIELHHLAYLLREAMENYNTDYLQSLQGDEGFKVISEKANQVAEFAAKGNAQVYGFSSWLNSGMHQVDFGWGKPSWIGIPGVVSPAFTSLTFLKEIGQEKAVEAWVTLDEKKMTIFEHDHEFLAFASPNPHYDKYAMGLPILHSGFSSSRVPGVLFYFTQTLNCCVLKEVEIWLHDSASVTGLFCKPSPHVQTHCMFFFVQRFFRLQSTLVFELGCQSIFYVVVHADCFPMLCSL</sequence>
<reference evidence="4 5" key="1">
    <citation type="journal article" date="2013" name="Genome Biol.">
        <title>The genome sequence of the most widely cultivated cacao type and its use to identify candidate genes regulating pod color.</title>
        <authorList>
            <person name="Motamayor J.C."/>
            <person name="Mockaitis K."/>
            <person name="Schmutz J."/>
            <person name="Haiminen N."/>
            <person name="Iii D.L."/>
            <person name="Cornejo O."/>
            <person name="Findley S.D."/>
            <person name="Zheng P."/>
            <person name="Utro F."/>
            <person name="Royaert S."/>
            <person name="Saski C."/>
            <person name="Jenkins J."/>
            <person name="Podicheti R."/>
            <person name="Zhao M."/>
            <person name="Scheffler B.E."/>
            <person name="Stack J.C."/>
            <person name="Feltus F.A."/>
            <person name="Mustiga G.M."/>
            <person name="Amores F."/>
            <person name="Phillips W."/>
            <person name="Marelli J.P."/>
            <person name="May G.D."/>
            <person name="Shapiro H."/>
            <person name="Ma J."/>
            <person name="Bustamante C.D."/>
            <person name="Schnell R.J."/>
            <person name="Main D."/>
            <person name="Gilbert D."/>
            <person name="Parida L."/>
            <person name="Kuhn D.N."/>
        </authorList>
    </citation>
    <scope>NUCLEOTIDE SEQUENCE [LARGE SCALE GENOMIC DNA]</scope>
    <source>
        <strain evidence="5">cv. Matina 1-6</strain>
    </source>
</reference>
<dbReference type="STRING" id="3641.A0A061EWX8"/>
<dbReference type="Pfam" id="PF02458">
    <property type="entry name" value="Transferase"/>
    <property type="match status" value="1"/>
</dbReference>
<evidence type="ECO:0000256" key="3">
    <source>
        <dbReference type="ARBA" id="ARBA00023315"/>
    </source>
</evidence>
<dbReference type="OMA" id="NAIEAWI"/>
<organism evidence="4 5">
    <name type="scientific">Theobroma cacao</name>
    <name type="common">Cacao</name>
    <name type="synonym">Cocoa</name>
    <dbReference type="NCBI Taxonomy" id="3641"/>
    <lineage>
        <taxon>Eukaryota</taxon>
        <taxon>Viridiplantae</taxon>
        <taxon>Streptophyta</taxon>
        <taxon>Embryophyta</taxon>
        <taxon>Tracheophyta</taxon>
        <taxon>Spermatophyta</taxon>
        <taxon>Magnoliopsida</taxon>
        <taxon>eudicotyledons</taxon>
        <taxon>Gunneridae</taxon>
        <taxon>Pentapetalae</taxon>
        <taxon>rosids</taxon>
        <taxon>malvids</taxon>
        <taxon>Malvales</taxon>
        <taxon>Malvaceae</taxon>
        <taxon>Byttnerioideae</taxon>
        <taxon>Theobroma</taxon>
    </lineage>
</organism>
<dbReference type="HOGENOM" id="CLU_014546_0_0_1"/>
<name>A0A061EWX8_THECC</name>
<gene>
    <name evidence="4" type="ORF">TCM_025010</name>
</gene>
<dbReference type="EMBL" id="CM001883">
    <property type="protein sequence ID" value="EOY09595.1"/>
    <property type="molecule type" value="Genomic_DNA"/>
</dbReference>
<accession>A0A061EWX8</accession>
<proteinExistence type="inferred from homology"/>
<comment type="similarity">
    <text evidence="1">Belongs to the plant acyltransferase family.</text>
</comment>
<dbReference type="GO" id="GO:0016746">
    <property type="term" value="F:acyltransferase activity"/>
    <property type="evidence" value="ECO:0007669"/>
    <property type="project" value="UniProtKB-KW"/>
</dbReference>
<evidence type="ECO:0000256" key="2">
    <source>
        <dbReference type="ARBA" id="ARBA00022679"/>
    </source>
</evidence>
<evidence type="ECO:0000256" key="1">
    <source>
        <dbReference type="ARBA" id="ARBA00009861"/>
    </source>
</evidence>
<dbReference type="InParanoid" id="A0A061EWX8"/>
<dbReference type="Proteomes" id="UP000026915">
    <property type="component" value="Chromosome 5"/>
</dbReference>
<dbReference type="Gene3D" id="3.30.559.10">
    <property type="entry name" value="Chloramphenicol acetyltransferase-like domain"/>
    <property type="match status" value="2"/>
</dbReference>
<dbReference type="PANTHER" id="PTHR31623:SF36">
    <property type="entry name" value="STEMMADENINE O-ACETYLTRANSFERASE-LIKE"/>
    <property type="match status" value="1"/>
</dbReference>
<dbReference type="PANTHER" id="PTHR31623">
    <property type="entry name" value="F21J9.9"/>
    <property type="match status" value="1"/>
</dbReference>
<evidence type="ECO:0000313" key="5">
    <source>
        <dbReference type="Proteomes" id="UP000026915"/>
    </source>
</evidence>